<gene>
    <name evidence="1" type="ORF">BJX63DRAFT_414746</name>
</gene>
<protein>
    <submittedName>
        <fullName evidence="1">Uncharacterized protein</fullName>
    </submittedName>
</protein>
<dbReference type="Proteomes" id="UP001610334">
    <property type="component" value="Unassembled WGS sequence"/>
</dbReference>
<keyword evidence="2" id="KW-1185">Reference proteome</keyword>
<comment type="caution">
    <text evidence="1">The sequence shown here is derived from an EMBL/GenBank/DDBJ whole genome shotgun (WGS) entry which is preliminary data.</text>
</comment>
<reference evidence="1 2" key="1">
    <citation type="submission" date="2024-07" db="EMBL/GenBank/DDBJ databases">
        <title>Section-level genome sequencing and comparative genomics of Aspergillus sections Usti and Cavernicolus.</title>
        <authorList>
            <consortium name="Lawrence Berkeley National Laboratory"/>
            <person name="Nybo J.L."/>
            <person name="Vesth T.C."/>
            <person name="Theobald S."/>
            <person name="Frisvad J.C."/>
            <person name="Larsen T.O."/>
            <person name="Kjaerboelling I."/>
            <person name="Rothschild-Mancinelli K."/>
            <person name="Lyhne E.K."/>
            <person name="Kogle M.E."/>
            <person name="Barry K."/>
            <person name="Clum A."/>
            <person name="Na H."/>
            <person name="Ledsgaard L."/>
            <person name="Lin J."/>
            <person name="Lipzen A."/>
            <person name="Kuo A."/>
            <person name="Riley R."/>
            <person name="Mondo S."/>
            <person name="Labutti K."/>
            <person name="Haridas S."/>
            <person name="Pangalinan J."/>
            <person name="Salamov A.A."/>
            <person name="Simmons B.A."/>
            <person name="Magnuson J.K."/>
            <person name="Chen J."/>
            <person name="Drula E."/>
            <person name="Henrissat B."/>
            <person name="Wiebenga A."/>
            <person name="Lubbers R.J."/>
            <person name="Gomes A.C."/>
            <person name="Makela M.R."/>
            <person name="Stajich J."/>
            <person name="Grigoriev I.V."/>
            <person name="Mortensen U.H."/>
            <person name="De Vries R.P."/>
            <person name="Baker S.E."/>
            <person name="Andersen M.R."/>
        </authorList>
    </citation>
    <scope>NUCLEOTIDE SEQUENCE [LARGE SCALE GENOMIC DNA]</scope>
    <source>
        <strain evidence="1 2">CBS 588.65</strain>
    </source>
</reference>
<evidence type="ECO:0000313" key="2">
    <source>
        <dbReference type="Proteomes" id="UP001610334"/>
    </source>
</evidence>
<accession>A0ABR4GUA7</accession>
<sequence>MNQGNIGKYGPEDSVFRNSGFTNFQRSNAWFGFFISIASQAVYRRDRAYDLQHNMERRFPA</sequence>
<name>A0ABR4GUA7_9EURO</name>
<dbReference type="EMBL" id="JBFXLT010000174">
    <property type="protein sequence ID" value="KAL2802596.1"/>
    <property type="molecule type" value="Genomic_DNA"/>
</dbReference>
<organism evidence="1 2">
    <name type="scientific">Aspergillus granulosus</name>
    <dbReference type="NCBI Taxonomy" id="176169"/>
    <lineage>
        <taxon>Eukaryota</taxon>
        <taxon>Fungi</taxon>
        <taxon>Dikarya</taxon>
        <taxon>Ascomycota</taxon>
        <taxon>Pezizomycotina</taxon>
        <taxon>Eurotiomycetes</taxon>
        <taxon>Eurotiomycetidae</taxon>
        <taxon>Eurotiales</taxon>
        <taxon>Aspergillaceae</taxon>
        <taxon>Aspergillus</taxon>
        <taxon>Aspergillus subgen. Nidulantes</taxon>
    </lineage>
</organism>
<evidence type="ECO:0000313" key="1">
    <source>
        <dbReference type="EMBL" id="KAL2802596.1"/>
    </source>
</evidence>
<proteinExistence type="predicted"/>